<dbReference type="EMBL" id="JARBHB010000009">
    <property type="protein sequence ID" value="KAJ8876195.1"/>
    <property type="molecule type" value="Genomic_DNA"/>
</dbReference>
<accession>A0ABQ9GVX5</accession>
<proteinExistence type="predicted"/>
<gene>
    <name evidence="1" type="ORF">PR048_024104</name>
</gene>
<protein>
    <submittedName>
        <fullName evidence="1">Uncharacterized protein</fullName>
    </submittedName>
</protein>
<organism evidence="1 2">
    <name type="scientific">Dryococelus australis</name>
    <dbReference type="NCBI Taxonomy" id="614101"/>
    <lineage>
        <taxon>Eukaryota</taxon>
        <taxon>Metazoa</taxon>
        <taxon>Ecdysozoa</taxon>
        <taxon>Arthropoda</taxon>
        <taxon>Hexapoda</taxon>
        <taxon>Insecta</taxon>
        <taxon>Pterygota</taxon>
        <taxon>Neoptera</taxon>
        <taxon>Polyneoptera</taxon>
        <taxon>Phasmatodea</taxon>
        <taxon>Verophasmatodea</taxon>
        <taxon>Anareolatae</taxon>
        <taxon>Phasmatidae</taxon>
        <taxon>Eurycanthinae</taxon>
        <taxon>Dryococelus</taxon>
    </lineage>
</organism>
<comment type="caution">
    <text evidence="1">The sequence shown here is derived from an EMBL/GenBank/DDBJ whole genome shotgun (WGS) entry which is preliminary data.</text>
</comment>
<dbReference type="Proteomes" id="UP001159363">
    <property type="component" value="Chromosome 8"/>
</dbReference>
<reference evidence="1 2" key="1">
    <citation type="submission" date="2023-02" db="EMBL/GenBank/DDBJ databases">
        <title>LHISI_Scaffold_Assembly.</title>
        <authorList>
            <person name="Stuart O.P."/>
            <person name="Cleave R."/>
            <person name="Magrath M.J.L."/>
            <person name="Mikheyev A.S."/>
        </authorList>
    </citation>
    <scope>NUCLEOTIDE SEQUENCE [LARGE SCALE GENOMIC DNA]</scope>
    <source>
        <strain evidence="1">Daus_M_001</strain>
        <tissue evidence="1">Leg muscle</tissue>
    </source>
</reference>
<sequence length="229" mass="25309">MASNAVLSQGGITLRAVALQPEAKGGTDLGSHKGTHSPEWFLAFLSTGYTASHKPTCHHGTFLARSHTCLHDLASRYKNISKVLFTNECSNLLTSKPRRLKQFNVGTRSLVVRSQRDRSSSVFFSLWMDVWELGRPESLTDHDHAQHVISGPVPSGYAPQQANTVPSGLSYDWLRNGATANDYKGEARKYMWSLAYKDPPNKVGADLPRRNRLVRHRSGVREALGSNPG</sequence>
<evidence type="ECO:0000313" key="1">
    <source>
        <dbReference type="EMBL" id="KAJ8876195.1"/>
    </source>
</evidence>
<keyword evidence="2" id="KW-1185">Reference proteome</keyword>
<name>A0ABQ9GVX5_9NEOP</name>
<evidence type="ECO:0000313" key="2">
    <source>
        <dbReference type="Proteomes" id="UP001159363"/>
    </source>
</evidence>